<accession>A0A498JFN2</accession>
<organism evidence="2 3">
    <name type="scientific">Malus domestica</name>
    <name type="common">Apple</name>
    <name type="synonym">Pyrus malus</name>
    <dbReference type="NCBI Taxonomy" id="3750"/>
    <lineage>
        <taxon>Eukaryota</taxon>
        <taxon>Viridiplantae</taxon>
        <taxon>Streptophyta</taxon>
        <taxon>Embryophyta</taxon>
        <taxon>Tracheophyta</taxon>
        <taxon>Spermatophyta</taxon>
        <taxon>Magnoliopsida</taxon>
        <taxon>eudicotyledons</taxon>
        <taxon>Gunneridae</taxon>
        <taxon>Pentapetalae</taxon>
        <taxon>rosids</taxon>
        <taxon>fabids</taxon>
        <taxon>Rosales</taxon>
        <taxon>Rosaceae</taxon>
        <taxon>Amygdaloideae</taxon>
        <taxon>Maleae</taxon>
        <taxon>Malus</taxon>
    </lineage>
</organism>
<dbReference type="AlphaFoldDB" id="A0A498JFN2"/>
<sequence length="159" mass="18488">MTKFLLIFFNIYIICSVLFCPVPSHPVPSRLRTKRYPNFNTLSSFPREMVIFLQKQLISLGTRHISNFYLDWVTVDFSVRMDKVHEGFHFSFAVLLFCFCHFTCVSFCESRTQNEESSGSEVKASLLFGCWTYYFTAPSSLKASVDSWLQSLFSQQLPK</sequence>
<evidence type="ECO:0000313" key="2">
    <source>
        <dbReference type="EMBL" id="RXH93655.1"/>
    </source>
</evidence>
<evidence type="ECO:0000313" key="3">
    <source>
        <dbReference type="Proteomes" id="UP000290289"/>
    </source>
</evidence>
<keyword evidence="3" id="KW-1185">Reference proteome</keyword>
<keyword evidence="1" id="KW-0732">Signal</keyword>
<reference evidence="2 3" key="1">
    <citation type="submission" date="2018-10" db="EMBL/GenBank/DDBJ databases">
        <title>A high-quality apple genome assembly.</title>
        <authorList>
            <person name="Hu J."/>
        </authorList>
    </citation>
    <scope>NUCLEOTIDE SEQUENCE [LARGE SCALE GENOMIC DNA]</scope>
    <source>
        <strain evidence="3">cv. HFTH1</strain>
        <tissue evidence="2">Young leaf</tissue>
    </source>
</reference>
<gene>
    <name evidence="2" type="ORF">DVH24_014231</name>
</gene>
<feature type="signal peptide" evidence="1">
    <location>
        <begin position="1"/>
        <end position="24"/>
    </location>
</feature>
<dbReference type="EMBL" id="RDQH01000333">
    <property type="protein sequence ID" value="RXH93655.1"/>
    <property type="molecule type" value="Genomic_DNA"/>
</dbReference>
<dbReference type="Proteomes" id="UP000290289">
    <property type="component" value="Chromosome 7"/>
</dbReference>
<feature type="chain" id="PRO_5019726198" evidence="1">
    <location>
        <begin position="25"/>
        <end position="159"/>
    </location>
</feature>
<protein>
    <submittedName>
        <fullName evidence="2">Uncharacterized protein</fullName>
    </submittedName>
</protein>
<comment type="caution">
    <text evidence="2">The sequence shown here is derived from an EMBL/GenBank/DDBJ whole genome shotgun (WGS) entry which is preliminary data.</text>
</comment>
<name>A0A498JFN2_MALDO</name>
<evidence type="ECO:0000256" key="1">
    <source>
        <dbReference type="SAM" id="SignalP"/>
    </source>
</evidence>
<proteinExistence type="predicted"/>